<dbReference type="HAMAP" id="MF_00094">
    <property type="entry name" value="Rel_fac_2"/>
    <property type="match status" value="1"/>
</dbReference>
<dbReference type="STRING" id="1594731.WEOB_367"/>
<dbReference type="PATRIC" id="fig|1594731.3.peg.346"/>
<keyword evidence="3 4" id="KW-0648">Protein biosynthesis</keyword>
<dbReference type="PANTHER" id="PTHR43116">
    <property type="entry name" value="PEPTIDE CHAIN RELEASE FACTOR 2"/>
    <property type="match status" value="1"/>
</dbReference>
<dbReference type="EMBL" id="LN774881">
    <property type="protein sequence ID" value="CEN32298.1"/>
    <property type="molecule type" value="Genomic_DNA"/>
</dbReference>
<sequence length="377" mass="44259">MFEINLIKNRILNLFQKINILKNILHYKKKINELKKIESILQKPNLWKNPKYAQKINKKQSSLSSIINIIKKITKKLKKINEIIKSYKKENNQNSLLISKITKKLNTLETEIKKIEFLRMFYGKHDKENCYIDIQAGSGGIEAQDWAKILLKMYLRWAENHNFKTEIIEEITGEITGIKSATIKIIGEYSYGWLHTETGIHRLVRKSPFDSNKKRHTSFSSVFVYPEINDEINIKIDPENLRIDVYRSSGAGGQHVNRVESAVRITHLPTNTVTQCQNERSQHKNKSQAMKQLKIKLYKLEIKKKQEEKKILENKKSEISWGRQIRSYILDDSRIKDLRTGIETRNVQMILNGNLDELIKANLENKLLRKNKYARNT</sequence>
<gene>
    <name evidence="4 8" type="primary">prfB</name>
    <name evidence="8" type="ORF">WEOB_367</name>
</gene>
<comment type="PTM">
    <text evidence="4">Methylated by PrmC. Methylation increases the termination efficiency of RF2.</text>
</comment>
<proteinExistence type="inferred from homology"/>
<dbReference type="RefSeq" id="WP_281263840.1">
    <property type="nucleotide sequence ID" value="NZ_LN774881.1"/>
</dbReference>
<evidence type="ECO:0000259" key="7">
    <source>
        <dbReference type="PROSITE" id="PS00745"/>
    </source>
</evidence>
<comment type="function">
    <text evidence="4">Peptide chain release factor 2 directs the termination of translation in response to the peptide chain termination codons UGA and UAA.</text>
</comment>
<dbReference type="AlphaFoldDB" id="A0A0H5BX65"/>
<evidence type="ECO:0000256" key="1">
    <source>
        <dbReference type="ARBA" id="ARBA00010835"/>
    </source>
</evidence>
<keyword evidence="4" id="KW-0963">Cytoplasm</keyword>
<dbReference type="KEGG" id="wca:WEOB_367"/>
<evidence type="ECO:0000256" key="2">
    <source>
        <dbReference type="ARBA" id="ARBA00022481"/>
    </source>
</evidence>
<dbReference type="InterPro" id="IPR004374">
    <property type="entry name" value="PrfB"/>
</dbReference>
<organism evidence="8 9">
    <name type="scientific">Candidatus Westeberhardia cardiocondylae</name>
    <dbReference type="NCBI Taxonomy" id="1594731"/>
    <lineage>
        <taxon>Bacteria</taxon>
        <taxon>Pseudomonadati</taxon>
        <taxon>Pseudomonadota</taxon>
        <taxon>Gammaproteobacteria</taxon>
        <taxon>Enterobacterales</taxon>
        <taxon>Enterobacteriaceae</taxon>
        <taxon>ant endosymbionts</taxon>
        <taxon>Candidatus Westeberhardia</taxon>
    </lineage>
</organism>
<name>A0A0H5BX65_9ENTR</name>
<dbReference type="PANTHER" id="PTHR43116:SF3">
    <property type="entry name" value="CLASS I PEPTIDE CHAIN RELEASE FACTOR"/>
    <property type="match status" value="1"/>
</dbReference>
<evidence type="ECO:0000256" key="5">
    <source>
        <dbReference type="NCBIfam" id="TIGR00020"/>
    </source>
</evidence>
<dbReference type="Proteomes" id="UP000242753">
    <property type="component" value="Chromosome I"/>
</dbReference>
<dbReference type="Gene3D" id="3.30.70.1660">
    <property type="match status" value="1"/>
</dbReference>
<keyword evidence="2 4" id="KW-0488">Methylation</keyword>
<evidence type="ECO:0000256" key="6">
    <source>
        <dbReference type="SAM" id="Coils"/>
    </source>
</evidence>
<dbReference type="Gene3D" id="1.20.58.410">
    <property type="entry name" value="Release factor"/>
    <property type="match status" value="1"/>
</dbReference>
<dbReference type="InterPro" id="IPR045853">
    <property type="entry name" value="Pep_chain_release_fac_I_sf"/>
</dbReference>
<dbReference type="NCBIfam" id="TIGR00020">
    <property type="entry name" value="prfB"/>
    <property type="match status" value="1"/>
</dbReference>
<feature type="coiled-coil region" evidence="6">
    <location>
        <begin position="70"/>
        <end position="118"/>
    </location>
</feature>
<dbReference type="GO" id="GO:0005737">
    <property type="term" value="C:cytoplasm"/>
    <property type="evidence" value="ECO:0007669"/>
    <property type="project" value="UniProtKB-SubCell"/>
</dbReference>
<reference evidence="9" key="1">
    <citation type="submission" date="2015-01" db="EMBL/GenBank/DDBJ databases">
        <authorList>
            <person name="Manzano-Marin A."/>
            <person name="Manzano-Marin A."/>
        </authorList>
    </citation>
    <scope>NUCLEOTIDE SEQUENCE [LARGE SCALE GENOMIC DNA]</scope>
    <source>
        <strain evidence="9">obscurior</strain>
    </source>
</reference>
<accession>A0A0H5BX65</accession>
<comment type="similarity">
    <text evidence="1 4">Belongs to the prokaryotic/mitochondrial release factor family.</text>
</comment>
<dbReference type="InterPro" id="IPR005139">
    <property type="entry name" value="PCRF"/>
</dbReference>
<dbReference type="SUPFAM" id="SSF75620">
    <property type="entry name" value="Release factor"/>
    <property type="match status" value="1"/>
</dbReference>
<dbReference type="GO" id="GO:0016149">
    <property type="term" value="F:translation release factor activity, codon specific"/>
    <property type="evidence" value="ECO:0007669"/>
    <property type="project" value="UniProtKB-UniRule"/>
</dbReference>
<feature type="modified residue" description="N5-methylglutamine" evidence="4">
    <location>
        <position position="254"/>
    </location>
</feature>
<dbReference type="Pfam" id="PF03462">
    <property type="entry name" value="PCRF"/>
    <property type="match status" value="1"/>
</dbReference>
<protein>
    <recommendedName>
        <fullName evidence="4 5">Peptide chain release factor 2</fullName>
        <shortName evidence="4">RF-2</shortName>
    </recommendedName>
</protein>
<evidence type="ECO:0000313" key="8">
    <source>
        <dbReference type="EMBL" id="CEN32298.1"/>
    </source>
</evidence>
<evidence type="ECO:0000256" key="4">
    <source>
        <dbReference type="HAMAP-Rule" id="MF_00094"/>
    </source>
</evidence>
<keyword evidence="6" id="KW-0175">Coiled coil</keyword>
<comment type="subcellular location">
    <subcellularLocation>
        <location evidence="4">Cytoplasm</location>
    </subcellularLocation>
</comment>
<keyword evidence="9" id="KW-1185">Reference proteome</keyword>
<dbReference type="FunFam" id="3.30.160.20:FF:000010">
    <property type="entry name" value="Peptide chain release factor 2"/>
    <property type="match status" value="1"/>
</dbReference>
<dbReference type="Gene3D" id="3.30.160.20">
    <property type="match status" value="1"/>
</dbReference>
<evidence type="ECO:0000256" key="3">
    <source>
        <dbReference type="ARBA" id="ARBA00022917"/>
    </source>
</evidence>
<evidence type="ECO:0000313" key="9">
    <source>
        <dbReference type="Proteomes" id="UP000242753"/>
    </source>
</evidence>
<dbReference type="PROSITE" id="PS00745">
    <property type="entry name" value="RF_PROK_I"/>
    <property type="match status" value="1"/>
</dbReference>
<feature type="domain" description="Prokaryotic-type class I peptide chain release factors" evidence="7">
    <location>
        <begin position="247"/>
        <end position="263"/>
    </location>
</feature>
<dbReference type="Pfam" id="PF00472">
    <property type="entry name" value="RF-1"/>
    <property type="match status" value="1"/>
</dbReference>
<dbReference type="SMART" id="SM00937">
    <property type="entry name" value="PCRF"/>
    <property type="match status" value="1"/>
</dbReference>
<dbReference type="InterPro" id="IPR000352">
    <property type="entry name" value="Pep_chain_release_fac_I"/>
</dbReference>